<evidence type="ECO:0000259" key="3">
    <source>
        <dbReference type="Pfam" id="PF00501"/>
    </source>
</evidence>
<keyword evidence="6" id="KW-1185">Reference proteome</keyword>
<dbReference type="RefSeq" id="WP_189313771.1">
    <property type="nucleotide sequence ID" value="NZ_BMQA01000019.1"/>
</dbReference>
<evidence type="ECO:0000313" key="6">
    <source>
        <dbReference type="Proteomes" id="UP000657574"/>
    </source>
</evidence>
<dbReference type="Proteomes" id="UP000657574">
    <property type="component" value="Unassembled WGS sequence"/>
</dbReference>
<dbReference type="SUPFAM" id="SSF56801">
    <property type="entry name" value="Acetyl-CoA synthetase-like"/>
    <property type="match status" value="1"/>
</dbReference>
<feature type="domain" description="AMP-dependent synthetase/ligase" evidence="3">
    <location>
        <begin position="14"/>
        <end position="404"/>
    </location>
</feature>
<gene>
    <name evidence="5" type="ORF">GCM10010121_053120</name>
</gene>
<evidence type="ECO:0000256" key="1">
    <source>
        <dbReference type="ARBA" id="ARBA00006432"/>
    </source>
</evidence>
<comment type="caution">
    <text evidence="5">The sequence shown here is derived from an EMBL/GenBank/DDBJ whole genome shotgun (WGS) entry which is preliminary data.</text>
</comment>
<dbReference type="Gene3D" id="3.30.300.30">
    <property type="match status" value="1"/>
</dbReference>
<dbReference type="PANTHER" id="PTHR43201">
    <property type="entry name" value="ACYL-COA SYNTHETASE"/>
    <property type="match status" value="1"/>
</dbReference>
<evidence type="ECO:0000256" key="2">
    <source>
        <dbReference type="ARBA" id="ARBA00022598"/>
    </source>
</evidence>
<reference evidence="5" key="1">
    <citation type="journal article" date="2014" name="Int. J. Syst. Evol. Microbiol.">
        <title>Complete genome sequence of Corynebacterium casei LMG S-19264T (=DSM 44701T), isolated from a smear-ripened cheese.</title>
        <authorList>
            <consortium name="US DOE Joint Genome Institute (JGI-PGF)"/>
            <person name="Walter F."/>
            <person name="Albersmeier A."/>
            <person name="Kalinowski J."/>
            <person name="Ruckert C."/>
        </authorList>
    </citation>
    <scope>NUCLEOTIDE SEQUENCE</scope>
    <source>
        <strain evidence="5">JCM 3086</strain>
    </source>
</reference>
<proteinExistence type="inferred from homology"/>
<dbReference type="Pfam" id="PF00501">
    <property type="entry name" value="AMP-binding"/>
    <property type="match status" value="1"/>
</dbReference>
<dbReference type="PANTHER" id="PTHR43201:SF5">
    <property type="entry name" value="MEDIUM-CHAIN ACYL-COA LIGASE ACSF2, MITOCHONDRIAL"/>
    <property type="match status" value="1"/>
</dbReference>
<organism evidence="5 6">
    <name type="scientific">Streptomyces brasiliensis</name>
    <dbReference type="NCBI Taxonomy" id="1954"/>
    <lineage>
        <taxon>Bacteria</taxon>
        <taxon>Bacillati</taxon>
        <taxon>Actinomycetota</taxon>
        <taxon>Actinomycetes</taxon>
        <taxon>Kitasatosporales</taxon>
        <taxon>Streptomycetaceae</taxon>
        <taxon>Streptomyces</taxon>
    </lineage>
</organism>
<dbReference type="AlphaFoldDB" id="A0A917NWE6"/>
<sequence>MTELPRADVLPSLLEERLAADPGAEGLVFPEARLTWRELSERADRLGRALVSLGVEEGDKVAVMLPNSALYAVAILGTALAGATSVPINLRFKETELGHVVADCDARVLLTAGSPTDGPDASAAHGLFPSVFPDLAEQDPRALQLHAAPSLTAVLWLDGEPLPGTVPPDEVAAAAEHVDGAELTERRGRIHADQPAMIMYTSGTTASPKGAVLTHRAVVAQARCVGAHCYGLTPDDRFWTPLPMFHTGGLMSLLACLSAGATYIHARTFEAGRALHQLSAERVTVAMPVFEPLWLPVLDHPDFASTDLSALRIVQTAGVPEKQRIMQERLPTAVNMQSSGMTETASYFAFNRPTDPPEIRLTTGGYPMPTVEVRVVDRATGEDAPAGTHGETLLRGAGCFVGYYNAPELTEAVIDQDGWFHTGDMGVLDEAGRYTFVGRIKDMLKVGGENVAAAEVEDYLSRHPAVRLVQVVAAPDRRYGEVPAAFVELNDGTVVTEKELIEYCVGRIATFKVPRYVRFVTEWPMSGTKIRKFRLREELAKELSEKGITEAPRLSSRAGVA</sequence>
<dbReference type="InterPro" id="IPR025110">
    <property type="entry name" value="AMP-bd_C"/>
</dbReference>
<keyword evidence="2" id="KW-0436">Ligase</keyword>
<dbReference type="GO" id="GO:0006631">
    <property type="term" value="P:fatty acid metabolic process"/>
    <property type="evidence" value="ECO:0007669"/>
    <property type="project" value="TreeGrafter"/>
</dbReference>
<name>A0A917NWE6_9ACTN</name>
<protein>
    <submittedName>
        <fullName evidence="5">AMP-dependent synthetase</fullName>
    </submittedName>
</protein>
<comment type="similarity">
    <text evidence="1">Belongs to the ATP-dependent AMP-binding enzyme family.</text>
</comment>
<dbReference type="Pfam" id="PF13193">
    <property type="entry name" value="AMP-binding_C"/>
    <property type="match status" value="1"/>
</dbReference>
<accession>A0A917NWE6</accession>
<dbReference type="InterPro" id="IPR045851">
    <property type="entry name" value="AMP-bd_C_sf"/>
</dbReference>
<evidence type="ECO:0000313" key="5">
    <source>
        <dbReference type="EMBL" id="GGJ35276.1"/>
    </source>
</evidence>
<feature type="domain" description="AMP-binding enzyme C-terminal" evidence="4">
    <location>
        <begin position="455"/>
        <end position="527"/>
    </location>
</feature>
<evidence type="ECO:0000259" key="4">
    <source>
        <dbReference type="Pfam" id="PF13193"/>
    </source>
</evidence>
<dbReference type="InterPro" id="IPR042099">
    <property type="entry name" value="ANL_N_sf"/>
</dbReference>
<dbReference type="GO" id="GO:0031956">
    <property type="term" value="F:medium-chain fatty acid-CoA ligase activity"/>
    <property type="evidence" value="ECO:0007669"/>
    <property type="project" value="TreeGrafter"/>
</dbReference>
<dbReference type="InterPro" id="IPR000873">
    <property type="entry name" value="AMP-dep_synth/lig_dom"/>
</dbReference>
<reference evidence="5" key="2">
    <citation type="submission" date="2020-09" db="EMBL/GenBank/DDBJ databases">
        <authorList>
            <person name="Sun Q."/>
            <person name="Ohkuma M."/>
        </authorList>
    </citation>
    <scope>NUCLEOTIDE SEQUENCE</scope>
    <source>
        <strain evidence="5">JCM 3086</strain>
    </source>
</reference>
<dbReference type="Gene3D" id="3.40.50.12780">
    <property type="entry name" value="N-terminal domain of ligase-like"/>
    <property type="match status" value="1"/>
</dbReference>
<dbReference type="EMBL" id="BMQA01000019">
    <property type="protein sequence ID" value="GGJ35276.1"/>
    <property type="molecule type" value="Genomic_DNA"/>
</dbReference>